<name>A0A822XFI9_NELNU</name>
<proteinExistence type="predicted"/>
<organism evidence="1 2">
    <name type="scientific">Nelumbo nucifera</name>
    <name type="common">Sacred lotus</name>
    <dbReference type="NCBI Taxonomy" id="4432"/>
    <lineage>
        <taxon>Eukaryota</taxon>
        <taxon>Viridiplantae</taxon>
        <taxon>Streptophyta</taxon>
        <taxon>Embryophyta</taxon>
        <taxon>Tracheophyta</taxon>
        <taxon>Spermatophyta</taxon>
        <taxon>Magnoliopsida</taxon>
        <taxon>Proteales</taxon>
        <taxon>Nelumbonaceae</taxon>
        <taxon>Nelumbo</taxon>
    </lineage>
</organism>
<reference evidence="1 2" key="1">
    <citation type="journal article" date="2020" name="Mol. Biol. Evol.">
        <title>Distinct Expression and Methylation Patterns for Genes with Different Fates following a Single Whole-Genome Duplication in Flowering Plants.</title>
        <authorList>
            <person name="Shi T."/>
            <person name="Rahmani R.S."/>
            <person name="Gugger P.F."/>
            <person name="Wang M."/>
            <person name="Li H."/>
            <person name="Zhang Y."/>
            <person name="Li Z."/>
            <person name="Wang Q."/>
            <person name="Van de Peer Y."/>
            <person name="Marchal K."/>
            <person name="Chen J."/>
        </authorList>
    </citation>
    <scope>NUCLEOTIDE SEQUENCE [LARGE SCALE GENOMIC DNA]</scope>
    <source>
        <tissue evidence="1">Leaf</tissue>
    </source>
</reference>
<dbReference type="EMBL" id="DUZY01000001">
    <property type="protein sequence ID" value="DAD19150.1"/>
    <property type="molecule type" value="Genomic_DNA"/>
</dbReference>
<evidence type="ECO:0000313" key="1">
    <source>
        <dbReference type="EMBL" id="DAD19150.1"/>
    </source>
</evidence>
<evidence type="ECO:0000313" key="2">
    <source>
        <dbReference type="Proteomes" id="UP000607653"/>
    </source>
</evidence>
<dbReference type="AlphaFoldDB" id="A0A822XFI9"/>
<keyword evidence="2" id="KW-1185">Reference proteome</keyword>
<comment type="caution">
    <text evidence="1">The sequence shown here is derived from an EMBL/GenBank/DDBJ whole genome shotgun (WGS) entry which is preliminary data.</text>
</comment>
<sequence>MVGYLICYCRGSIPATIRVRRSSLFRGKETEMGSPGSVGNVMVKEPYAHE</sequence>
<dbReference type="Proteomes" id="UP000607653">
    <property type="component" value="Unassembled WGS sequence"/>
</dbReference>
<protein>
    <submittedName>
        <fullName evidence="1">Uncharacterized protein</fullName>
    </submittedName>
</protein>
<accession>A0A822XFI9</accession>
<gene>
    <name evidence="1" type="ORF">HUJ06_020613</name>
</gene>